<gene>
    <name evidence="1" type="ORF">ZIOFF_049631</name>
</gene>
<comment type="caution">
    <text evidence="1">The sequence shown here is derived from an EMBL/GenBank/DDBJ whole genome shotgun (WGS) entry which is preliminary data.</text>
</comment>
<proteinExistence type="predicted"/>
<dbReference type="PANTHER" id="PTHR36772:SF1">
    <property type="entry name" value="SERINE_THREONINE-KINASE"/>
    <property type="match status" value="1"/>
</dbReference>
<dbReference type="Proteomes" id="UP000734854">
    <property type="component" value="Unassembled WGS sequence"/>
</dbReference>
<protein>
    <submittedName>
        <fullName evidence="1">Uncharacterized protein</fullName>
    </submittedName>
</protein>
<dbReference type="PANTHER" id="PTHR36772">
    <property type="entry name" value="SERINE/THREONINE-KINASE"/>
    <property type="match status" value="1"/>
</dbReference>
<keyword evidence="2" id="KW-1185">Reference proteome</keyword>
<name>A0A8J5KT33_ZINOF</name>
<accession>A0A8J5KT33</accession>
<evidence type="ECO:0000313" key="2">
    <source>
        <dbReference type="Proteomes" id="UP000734854"/>
    </source>
</evidence>
<reference evidence="1 2" key="1">
    <citation type="submission" date="2020-08" db="EMBL/GenBank/DDBJ databases">
        <title>Plant Genome Project.</title>
        <authorList>
            <person name="Zhang R.-G."/>
        </authorList>
    </citation>
    <scope>NUCLEOTIDE SEQUENCE [LARGE SCALE GENOMIC DNA]</scope>
    <source>
        <tissue evidence="1">Rhizome</tissue>
    </source>
</reference>
<dbReference type="EMBL" id="JACMSC010000014">
    <property type="protein sequence ID" value="KAG6488388.1"/>
    <property type="molecule type" value="Genomic_DNA"/>
</dbReference>
<evidence type="ECO:0000313" key="1">
    <source>
        <dbReference type="EMBL" id="KAG6488388.1"/>
    </source>
</evidence>
<dbReference type="AlphaFoldDB" id="A0A8J5KT33"/>
<organism evidence="1 2">
    <name type="scientific">Zingiber officinale</name>
    <name type="common">Ginger</name>
    <name type="synonym">Amomum zingiber</name>
    <dbReference type="NCBI Taxonomy" id="94328"/>
    <lineage>
        <taxon>Eukaryota</taxon>
        <taxon>Viridiplantae</taxon>
        <taxon>Streptophyta</taxon>
        <taxon>Embryophyta</taxon>
        <taxon>Tracheophyta</taxon>
        <taxon>Spermatophyta</taxon>
        <taxon>Magnoliopsida</taxon>
        <taxon>Liliopsida</taxon>
        <taxon>Zingiberales</taxon>
        <taxon>Zingiberaceae</taxon>
        <taxon>Zingiber</taxon>
    </lineage>
</organism>
<sequence length="233" mass="26938">MPKQKCRTINKRKERKRSILCSESLNTEQLNPCDLNPQMSSITLPSISVEHSFPLNARSKESTDKSRKVDPKKPWYQRLMEVVIVWKSVRKSPAVEHRMDSANTGKSKLRKCSSLKVASSFTRVCFCAPISSYNEVFRTDVPPRRSFSYPSSKAFALPLPRVVGTTNPVEMRRVFRGKSLTDDTLMRRFVVEEEAMMQLKRRNQMEFMRKRNAMKRKKLGPSPLCRMVMAGED</sequence>